<dbReference type="PANTHER" id="PTHR24273">
    <property type="entry name" value="FI04643P-RELATED"/>
    <property type="match status" value="1"/>
</dbReference>
<dbReference type="PANTHER" id="PTHR24273:SF32">
    <property type="entry name" value="HYALIN"/>
    <property type="match status" value="1"/>
</dbReference>
<dbReference type="PROSITE" id="PS50825">
    <property type="entry name" value="HYR"/>
    <property type="match status" value="3"/>
</dbReference>
<evidence type="ECO:0000313" key="5">
    <source>
        <dbReference type="Proteomes" id="UP000298616"/>
    </source>
</evidence>
<dbReference type="Proteomes" id="UP000298616">
    <property type="component" value="Chromosome"/>
</dbReference>
<dbReference type="EMBL" id="CP028923">
    <property type="protein sequence ID" value="QCK16937.1"/>
    <property type="molecule type" value="Genomic_DNA"/>
</dbReference>
<dbReference type="Pfam" id="PF13585">
    <property type="entry name" value="CHU_C"/>
    <property type="match status" value="1"/>
</dbReference>
<evidence type="ECO:0000259" key="3">
    <source>
        <dbReference type="PROSITE" id="PS50825"/>
    </source>
</evidence>
<protein>
    <recommendedName>
        <fullName evidence="3">HYR domain-containing protein</fullName>
    </recommendedName>
</protein>
<accession>A0A4D7JQK1</accession>
<keyword evidence="2" id="KW-0732">Signal</keyword>
<evidence type="ECO:0000256" key="1">
    <source>
        <dbReference type="ARBA" id="ARBA00022737"/>
    </source>
</evidence>
<feature type="signal peptide" evidence="2">
    <location>
        <begin position="1"/>
        <end position="24"/>
    </location>
</feature>
<dbReference type="InterPro" id="IPR013783">
    <property type="entry name" value="Ig-like_fold"/>
</dbReference>
<dbReference type="Gene3D" id="2.60.40.10">
    <property type="entry name" value="Immunoglobulins"/>
    <property type="match status" value="1"/>
</dbReference>
<reference evidence="4 5" key="1">
    <citation type="submission" date="2018-04" db="EMBL/GenBank/DDBJ databases">
        <title>Complete genome uncultured novel isolate.</title>
        <authorList>
            <person name="Merlino G."/>
        </authorList>
    </citation>
    <scope>NUCLEOTIDE SEQUENCE [LARGE SCALE GENOMIC DNA]</scope>
    <source>
        <strain evidence="5">R1DC9</strain>
    </source>
</reference>
<dbReference type="NCBIfam" id="TIGR04131">
    <property type="entry name" value="Bac_Flav_CTERM"/>
    <property type="match status" value="1"/>
</dbReference>
<proteinExistence type="predicted"/>
<dbReference type="AlphaFoldDB" id="A0A4D7JQK1"/>
<dbReference type="Pfam" id="PF02494">
    <property type="entry name" value="HYR"/>
    <property type="match status" value="4"/>
</dbReference>
<dbReference type="OrthoDB" id="1121493at2"/>
<organism evidence="4 5">
    <name type="scientific">Mangrovivirga cuniculi</name>
    <dbReference type="NCBI Taxonomy" id="2715131"/>
    <lineage>
        <taxon>Bacteria</taxon>
        <taxon>Pseudomonadati</taxon>
        <taxon>Bacteroidota</taxon>
        <taxon>Cytophagia</taxon>
        <taxon>Cytophagales</taxon>
        <taxon>Mangrovivirgaceae</taxon>
        <taxon>Mangrovivirga</taxon>
    </lineage>
</organism>
<evidence type="ECO:0000256" key="2">
    <source>
        <dbReference type="SAM" id="SignalP"/>
    </source>
</evidence>
<feature type="domain" description="HYR" evidence="3">
    <location>
        <begin position="439"/>
        <end position="518"/>
    </location>
</feature>
<feature type="chain" id="PRO_5020643704" description="HYR domain-containing protein" evidence="2">
    <location>
        <begin position="25"/>
        <end position="712"/>
    </location>
</feature>
<keyword evidence="1" id="KW-0677">Repeat</keyword>
<dbReference type="InterPro" id="IPR026341">
    <property type="entry name" value="T9SS_type_B"/>
</dbReference>
<feature type="domain" description="HYR" evidence="3">
    <location>
        <begin position="287"/>
        <end position="362"/>
    </location>
</feature>
<name>A0A4D7JQK1_9BACT</name>
<sequence length="712" mass="78356">MTNYKFNSFLKIVFFLLTSLFLQSNVKGNCIVDFNNNSHLKISNTCSLPIQNLELGKNISLSTSDSFTFDAPEDIFIDGSLKLFSSGNGQVIIPSGVHVYIKGNLHAESADSQCEAGNPCSLSFVINGSLTVEGNLHNKINELKWEGIGTVNVLSNFDNTNSGCMNCGNTCPAFNDNGSCKDDGNCSEDFCITNYGSEAIKKADTEPPVFEYCPGNQTIYTSETGCTATAGWSDPIVSDNSGTFTLNSNIEKGSILEKGFHTVTYTATDEAGNSSTCSFSIIVSDNIFPSYNTSCPNDIYREGYQSISWTEPKFTDNCSISRVERSHNPGDYFNVGSHVVTYKAYDESNNLTTCSFNIIVQGVSGPEITYCPNDVIVSVNSNCESQAFWNEPEGDFENIFSKTQNFYSGDIFPLGRTNVEYIYTDIQGASVCSFDIIVKDDTPPVINGIPNDIIINTDKRGSAVTWADPTVVDNCAATLFSSHKPNDNFPEGKTLVRYTATDNSQNKTTEEFTVSIVVNHPPIIQNDTLEVIKSDRVEVCPVISDPDQDNIFINDYSINSTGGQITNRTQANQCLEISTVDLQSQYSKVNIEVCDDGIPALCTSGEFTVKFLPQEDVSSNIKPYKIFTPDNDTYNDVWIIENIESYPDNRVSIFDRWGRVVYEATGYNNTSVVFNGKSNSSGNNADVPTDTYFYNIVIGNNIKIQGYVELLR</sequence>
<feature type="domain" description="HYR" evidence="3">
    <location>
        <begin position="203"/>
        <end position="285"/>
    </location>
</feature>
<gene>
    <name evidence="4" type="ORF">DCC35_20480</name>
</gene>
<dbReference type="InterPro" id="IPR003410">
    <property type="entry name" value="HYR_dom"/>
</dbReference>
<dbReference type="KEGG" id="fpf:DCC35_20480"/>
<evidence type="ECO:0000313" key="4">
    <source>
        <dbReference type="EMBL" id="QCK16937.1"/>
    </source>
</evidence>
<keyword evidence="5" id="KW-1185">Reference proteome</keyword>